<dbReference type="STRING" id="1611254.A0A2G5VGT9"/>
<dbReference type="CDD" id="cd03784">
    <property type="entry name" value="GT1_Gtf-like"/>
    <property type="match status" value="1"/>
</dbReference>
<evidence type="ECO:0000256" key="3">
    <source>
        <dbReference type="ARBA" id="ARBA00022676"/>
    </source>
</evidence>
<feature type="signal peptide" evidence="7">
    <location>
        <begin position="1"/>
        <end position="18"/>
    </location>
</feature>
<evidence type="ECO:0000256" key="5">
    <source>
        <dbReference type="ARBA" id="ARBA00022729"/>
    </source>
</evidence>
<comment type="similarity">
    <text evidence="1">Belongs to the UDP-glycosyltransferase family.</text>
</comment>
<dbReference type="GO" id="GO:0015020">
    <property type="term" value="F:glucuronosyltransferase activity"/>
    <property type="evidence" value="ECO:0007669"/>
    <property type="project" value="UniProtKB-EC"/>
</dbReference>
<evidence type="ECO:0000256" key="6">
    <source>
        <dbReference type="ARBA" id="ARBA00047475"/>
    </source>
</evidence>
<dbReference type="OrthoDB" id="5835829at2759"/>
<feature type="chain" id="PRO_5013559440" description="glucuronosyltransferase" evidence="7">
    <location>
        <begin position="19"/>
        <end position="586"/>
    </location>
</feature>
<evidence type="ECO:0000313" key="8">
    <source>
        <dbReference type="EMBL" id="PIC50988.1"/>
    </source>
</evidence>
<evidence type="ECO:0000256" key="2">
    <source>
        <dbReference type="ARBA" id="ARBA00012544"/>
    </source>
</evidence>
<keyword evidence="4" id="KW-0808">Transferase</keyword>
<dbReference type="Proteomes" id="UP000230233">
    <property type="component" value="Chromosome I"/>
</dbReference>
<protein>
    <recommendedName>
        <fullName evidence="2">glucuronosyltransferase</fullName>
        <ecNumber evidence="2">2.4.1.17</ecNumber>
    </recommendedName>
</protein>
<dbReference type="EC" id="2.4.1.17" evidence="2"/>
<dbReference type="AlphaFoldDB" id="A0A2G5VGT9"/>
<keyword evidence="3" id="KW-0328">Glycosyltransferase</keyword>
<dbReference type="EMBL" id="PDUG01000001">
    <property type="protein sequence ID" value="PIC50988.1"/>
    <property type="molecule type" value="Genomic_DNA"/>
</dbReference>
<name>A0A2G5VGT9_9PELO</name>
<dbReference type="PANTHER" id="PTHR48043:SF68">
    <property type="entry name" value="GLUCURONOSYLTRANSFERASE"/>
    <property type="match status" value="1"/>
</dbReference>
<evidence type="ECO:0000256" key="4">
    <source>
        <dbReference type="ARBA" id="ARBA00022679"/>
    </source>
</evidence>
<dbReference type="FunFam" id="3.40.50.2000:FF:000416">
    <property type="entry name" value="Protein CBG10769"/>
    <property type="match status" value="1"/>
</dbReference>
<organism evidence="8 9">
    <name type="scientific">Caenorhabditis nigoni</name>
    <dbReference type="NCBI Taxonomy" id="1611254"/>
    <lineage>
        <taxon>Eukaryota</taxon>
        <taxon>Metazoa</taxon>
        <taxon>Ecdysozoa</taxon>
        <taxon>Nematoda</taxon>
        <taxon>Chromadorea</taxon>
        <taxon>Rhabditida</taxon>
        <taxon>Rhabditina</taxon>
        <taxon>Rhabditomorpha</taxon>
        <taxon>Rhabditoidea</taxon>
        <taxon>Rhabditidae</taxon>
        <taxon>Peloderinae</taxon>
        <taxon>Caenorhabditis</taxon>
    </lineage>
</organism>
<sequence>MTCIIFIFLSILCWSALGAKIALFPSTGCFSHDVMMKQVGSQLDENGNNITWIQTYLYDFGFGEMPLPDHWNRMSIVGIDERANYLQENTGRLIWRQNVPFDFDRPFNIQGVKDFVVMLQRHQEYCTVMMDDPRYQRLRNENVSVAVLDHFLQECMGGLAHLLNASVIQFSNWPLSDGYVTSLNLPASPASVPKTGTRLSSNTMSFLQRCQNVLFHIAIMVTRFVQMNTLDTMFAKRNYPWIQVELNEAQRPIFASRAEMIFEPIRPINNRIKFFGAASTMAPEYYISSTEHFNIHPSTVSLTDPVILRSNISNISAECASCHSKPQYPKLRRRSWMFNMVTDRTVVHQRQLEMREKYKTIDWDRVHSEKFVLVTFGSVAQVDKMHFELLESLLETFSKQPGLIIWQSNLSTEDIKRIHNLTVPDNVMVSSWVPIKELLAHDNIEFLICHGGINTVNELGLFGVPVLGVPLQGDQASNLARVVDLGAAELMTIIELNDGKLDEMMDKMRQNLPRYWSRSEKLAKMLAQHREFHDGYQKFWLNWVARHGKQIENKRFVRYEYLGDMDNRLWMTIFGSLSLIILLVSF</sequence>
<reference evidence="9" key="1">
    <citation type="submission" date="2017-10" db="EMBL/GenBank/DDBJ databases">
        <title>Rapid genome shrinkage in a self-fertile nematode reveals novel sperm competition proteins.</title>
        <authorList>
            <person name="Yin D."/>
            <person name="Schwarz E.M."/>
            <person name="Thomas C.G."/>
            <person name="Felde R.L."/>
            <person name="Korf I.F."/>
            <person name="Cutter A.D."/>
            <person name="Schartner C.M."/>
            <person name="Ralston E.J."/>
            <person name="Meyer B.J."/>
            <person name="Haag E.S."/>
        </authorList>
    </citation>
    <scope>NUCLEOTIDE SEQUENCE [LARGE SCALE GENOMIC DNA]</scope>
    <source>
        <strain evidence="9">JU1422</strain>
    </source>
</reference>
<keyword evidence="5 7" id="KW-0732">Signal</keyword>
<evidence type="ECO:0000256" key="7">
    <source>
        <dbReference type="SAM" id="SignalP"/>
    </source>
</evidence>
<evidence type="ECO:0000256" key="1">
    <source>
        <dbReference type="ARBA" id="ARBA00009995"/>
    </source>
</evidence>
<dbReference type="Pfam" id="PF00201">
    <property type="entry name" value="UDPGT"/>
    <property type="match status" value="1"/>
</dbReference>
<accession>A0A2G5VGT9</accession>
<comment type="caution">
    <text evidence="8">The sequence shown here is derived from an EMBL/GenBank/DDBJ whole genome shotgun (WGS) entry which is preliminary data.</text>
</comment>
<dbReference type="InterPro" id="IPR002213">
    <property type="entry name" value="UDP_glucos_trans"/>
</dbReference>
<comment type="catalytic activity">
    <reaction evidence="6">
        <text>glucuronate acceptor + UDP-alpha-D-glucuronate = acceptor beta-D-glucuronoside + UDP + H(+)</text>
        <dbReference type="Rhea" id="RHEA:21032"/>
        <dbReference type="ChEBI" id="CHEBI:15378"/>
        <dbReference type="ChEBI" id="CHEBI:58052"/>
        <dbReference type="ChEBI" id="CHEBI:58223"/>
        <dbReference type="ChEBI" id="CHEBI:132367"/>
        <dbReference type="ChEBI" id="CHEBI:132368"/>
        <dbReference type="EC" id="2.4.1.17"/>
    </reaction>
</comment>
<proteinExistence type="inferred from homology"/>
<dbReference type="SUPFAM" id="SSF53756">
    <property type="entry name" value="UDP-Glycosyltransferase/glycogen phosphorylase"/>
    <property type="match status" value="1"/>
</dbReference>
<gene>
    <name evidence="8" type="primary">Cni-F54C1.1</name>
    <name evidence="8" type="synonym">Cnig_chr_I.g1673</name>
    <name evidence="8" type="ORF">B9Z55_001673</name>
</gene>
<dbReference type="Gene3D" id="3.40.50.2000">
    <property type="entry name" value="Glycogen Phosphorylase B"/>
    <property type="match status" value="1"/>
</dbReference>
<dbReference type="PANTHER" id="PTHR48043">
    <property type="entry name" value="EG:EG0003.4 PROTEIN-RELATED"/>
    <property type="match status" value="1"/>
</dbReference>
<dbReference type="InterPro" id="IPR050271">
    <property type="entry name" value="UDP-glycosyltransferase"/>
</dbReference>
<evidence type="ECO:0000313" key="9">
    <source>
        <dbReference type="Proteomes" id="UP000230233"/>
    </source>
</evidence>
<keyword evidence="9" id="KW-1185">Reference proteome</keyword>